<reference evidence="4" key="1">
    <citation type="submission" date="2020-08" db="EMBL/GenBank/DDBJ databases">
        <title>Multicomponent nature underlies the extraordinary mechanical properties of spider dragline silk.</title>
        <authorList>
            <person name="Kono N."/>
            <person name="Nakamura H."/>
            <person name="Mori M."/>
            <person name="Yoshida Y."/>
            <person name="Ohtoshi R."/>
            <person name="Malay A.D."/>
            <person name="Moran D.A.P."/>
            <person name="Tomita M."/>
            <person name="Numata K."/>
            <person name="Arakawa K."/>
        </authorList>
    </citation>
    <scope>NUCLEOTIDE SEQUENCE</scope>
</reference>
<comment type="caution">
    <text evidence="4">The sequence shown here is derived from an EMBL/GenBank/DDBJ whole genome shotgun (WGS) entry which is preliminary data.</text>
</comment>
<evidence type="ECO:0000259" key="3">
    <source>
        <dbReference type="PROSITE" id="PS51747"/>
    </source>
</evidence>
<name>A0A8X6TZH0_NEPPI</name>
<sequence length="385" mass="44343">MAVMIAGELGDKTFETKKRKLLLEDEQTIKKKVNLELERMEDTEIKVKIFPILGDEYFRPVETEKMFVGKVNVKKETSRLIKELSSHWPLTSRFHLKRVRGTQQKDISEILIRPVELNESNESYSLASVLGEAQINTTGLMDSVAIYEVPKYPALTYDQYKVAKEFWPVQFREDKRIEKSLKDDLFNLEERKRIIEFMKMCLSVGQYGDEKVGCVIVDPVTSKLIAVAHDQRDLHPIQHAVMGAVDLVARSQGGGSWDITSKHVYHLHFSKEEMDSKITEIKKMNPGKDAKKMYLPYLCTGYDAYVSREPCVMCSMALVHSRIRRVFYVHKSPWGALGSQCKLHIQEGLNHHYEVFRLELEDSVQNCKESKMINCEGKPNCNSDS</sequence>
<dbReference type="InterPro" id="IPR002125">
    <property type="entry name" value="CMP_dCMP_dom"/>
</dbReference>
<dbReference type="OrthoDB" id="3180714at2759"/>
<dbReference type="GO" id="GO:0052717">
    <property type="term" value="F:tRNA-specific adenosine-34 deaminase activity"/>
    <property type="evidence" value="ECO:0007669"/>
    <property type="project" value="TreeGrafter"/>
</dbReference>
<evidence type="ECO:0000256" key="2">
    <source>
        <dbReference type="ARBA" id="ARBA00038160"/>
    </source>
</evidence>
<dbReference type="AlphaFoldDB" id="A0A8X6TZH0"/>
<organism evidence="4 5">
    <name type="scientific">Nephila pilipes</name>
    <name type="common">Giant wood spider</name>
    <name type="synonym">Nephila maculata</name>
    <dbReference type="NCBI Taxonomy" id="299642"/>
    <lineage>
        <taxon>Eukaryota</taxon>
        <taxon>Metazoa</taxon>
        <taxon>Ecdysozoa</taxon>
        <taxon>Arthropoda</taxon>
        <taxon>Chelicerata</taxon>
        <taxon>Arachnida</taxon>
        <taxon>Araneae</taxon>
        <taxon>Araneomorphae</taxon>
        <taxon>Entelegynae</taxon>
        <taxon>Araneoidea</taxon>
        <taxon>Nephilidae</taxon>
        <taxon>Nephila</taxon>
    </lineage>
</organism>
<evidence type="ECO:0000313" key="4">
    <source>
        <dbReference type="EMBL" id="GFT66239.1"/>
    </source>
</evidence>
<dbReference type="SUPFAM" id="SSF53927">
    <property type="entry name" value="Cytidine deaminase-like"/>
    <property type="match status" value="1"/>
</dbReference>
<dbReference type="Gene3D" id="3.40.140.10">
    <property type="entry name" value="Cytidine Deaminase, domain 2"/>
    <property type="match status" value="1"/>
</dbReference>
<proteinExistence type="inferred from homology"/>
<keyword evidence="5" id="KW-1185">Reference proteome</keyword>
<dbReference type="CDD" id="cd01285">
    <property type="entry name" value="nucleoside_deaminase"/>
    <property type="match status" value="1"/>
</dbReference>
<protein>
    <submittedName>
        <fullName evidence="4">Probable inactive tRNA-specific adenosine deaminase-like protein 3</fullName>
    </submittedName>
</protein>
<dbReference type="GO" id="GO:0008033">
    <property type="term" value="P:tRNA processing"/>
    <property type="evidence" value="ECO:0007669"/>
    <property type="project" value="UniProtKB-KW"/>
</dbReference>
<keyword evidence="1" id="KW-0819">tRNA processing</keyword>
<gene>
    <name evidence="4" type="primary">adat3</name>
    <name evidence="4" type="ORF">NPIL_648431</name>
</gene>
<accession>A0A8X6TZH0</accession>
<dbReference type="GO" id="GO:0005737">
    <property type="term" value="C:cytoplasm"/>
    <property type="evidence" value="ECO:0007669"/>
    <property type="project" value="TreeGrafter"/>
</dbReference>
<comment type="similarity">
    <text evidence="2">Belongs to the cytidine and deoxycytidylate deaminase family. ADAT3 subfamily.</text>
</comment>
<dbReference type="Pfam" id="PF00383">
    <property type="entry name" value="dCMP_cyt_deam_1"/>
    <property type="match status" value="1"/>
</dbReference>
<dbReference type="PANTHER" id="PTHR11079:SF156">
    <property type="entry name" value="INACTIVE TRNA-SPECIFIC ADENOSINE DEAMINASE-LIKE PROTEIN 3-RELATED"/>
    <property type="match status" value="1"/>
</dbReference>
<dbReference type="GO" id="GO:0005634">
    <property type="term" value="C:nucleus"/>
    <property type="evidence" value="ECO:0007669"/>
    <property type="project" value="TreeGrafter"/>
</dbReference>
<dbReference type="EMBL" id="BMAW01020062">
    <property type="protein sequence ID" value="GFT66239.1"/>
    <property type="molecule type" value="Genomic_DNA"/>
</dbReference>
<dbReference type="PROSITE" id="PS51747">
    <property type="entry name" value="CYT_DCMP_DEAMINASES_2"/>
    <property type="match status" value="1"/>
</dbReference>
<evidence type="ECO:0000313" key="5">
    <source>
        <dbReference type="Proteomes" id="UP000887013"/>
    </source>
</evidence>
<dbReference type="PANTHER" id="PTHR11079">
    <property type="entry name" value="CYTOSINE DEAMINASE FAMILY MEMBER"/>
    <property type="match status" value="1"/>
</dbReference>
<dbReference type="Proteomes" id="UP000887013">
    <property type="component" value="Unassembled WGS sequence"/>
</dbReference>
<dbReference type="InterPro" id="IPR016193">
    <property type="entry name" value="Cytidine_deaminase-like"/>
</dbReference>
<evidence type="ECO:0000256" key="1">
    <source>
        <dbReference type="ARBA" id="ARBA00022694"/>
    </source>
</evidence>
<feature type="domain" description="CMP/dCMP-type deaminase" evidence="3">
    <location>
        <begin position="192"/>
        <end position="356"/>
    </location>
</feature>